<sequence length="164" mass="17915">MTHTHPQPASTDIEARLAHAENRCREHGSRLTPIRRQVLGLLLKHGHGVKAYQLVDEMKSLHASTTPPTVYRALEFLQAEGLVHRLDMSNAFVACSAQDDAHGHVHHGLLLACPRCNAVAEVPDEQMSHALAAWVHQAGYRLEGESIEIKALCPACQKIASATA</sequence>
<dbReference type="STRING" id="1121001.SAMN02745857_01723"/>
<feature type="binding site" evidence="7">
    <location>
        <position position="153"/>
    </location>
    <ligand>
        <name>Zn(2+)</name>
        <dbReference type="ChEBI" id="CHEBI:29105"/>
    </ligand>
</feature>
<dbReference type="GO" id="GO:0000976">
    <property type="term" value="F:transcription cis-regulatory region binding"/>
    <property type="evidence" value="ECO:0007669"/>
    <property type="project" value="TreeGrafter"/>
</dbReference>
<dbReference type="GO" id="GO:0045892">
    <property type="term" value="P:negative regulation of DNA-templated transcription"/>
    <property type="evidence" value="ECO:0007669"/>
    <property type="project" value="TreeGrafter"/>
</dbReference>
<dbReference type="InterPro" id="IPR043135">
    <property type="entry name" value="Fur_C"/>
</dbReference>
<organism evidence="8 9">
    <name type="scientific">Andreprevotia lacus DSM 23236</name>
    <dbReference type="NCBI Taxonomy" id="1121001"/>
    <lineage>
        <taxon>Bacteria</taxon>
        <taxon>Pseudomonadati</taxon>
        <taxon>Pseudomonadota</taxon>
        <taxon>Betaproteobacteria</taxon>
        <taxon>Neisseriales</taxon>
        <taxon>Chitinibacteraceae</taxon>
        <taxon>Andreprevotia</taxon>
    </lineage>
</organism>
<proteinExistence type="inferred from homology"/>
<dbReference type="GO" id="GO:0003700">
    <property type="term" value="F:DNA-binding transcription factor activity"/>
    <property type="evidence" value="ECO:0007669"/>
    <property type="project" value="InterPro"/>
</dbReference>
<evidence type="ECO:0000256" key="1">
    <source>
        <dbReference type="ARBA" id="ARBA00007957"/>
    </source>
</evidence>
<feature type="binding site" evidence="7">
    <location>
        <position position="156"/>
    </location>
    <ligand>
        <name>Zn(2+)</name>
        <dbReference type="ChEBI" id="CHEBI:29105"/>
    </ligand>
</feature>
<keyword evidence="4" id="KW-0805">Transcription regulation</keyword>
<keyword evidence="7" id="KW-0479">Metal-binding</keyword>
<gene>
    <name evidence="8" type="ORF">SAMN02745857_01723</name>
</gene>
<dbReference type="InterPro" id="IPR002481">
    <property type="entry name" value="FUR"/>
</dbReference>
<evidence type="ECO:0000256" key="2">
    <source>
        <dbReference type="ARBA" id="ARBA00022491"/>
    </source>
</evidence>
<dbReference type="Proteomes" id="UP000192761">
    <property type="component" value="Unassembled WGS sequence"/>
</dbReference>
<comment type="cofactor">
    <cofactor evidence="7">
        <name>Zn(2+)</name>
        <dbReference type="ChEBI" id="CHEBI:29105"/>
    </cofactor>
    <text evidence="7">Binds 1 zinc ion per subunit.</text>
</comment>
<evidence type="ECO:0000256" key="3">
    <source>
        <dbReference type="ARBA" id="ARBA00022833"/>
    </source>
</evidence>
<comment type="similarity">
    <text evidence="1">Belongs to the Fur family.</text>
</comment>
<evidence type="ECO:0000313" key="8">
    <source>
        <dbReference type="EMBL" id="SMC23877.1"/>
    </source>
</evidence>
<keyword evidence="9" id="KW-1185">Reference proteome</keyword>
<dbReference type="SUPFAM" id="SSF46785">
    <property type="entry name" value="Winged helix' DNA-binding domain"/>
    <property type="match status" value="1"/>
</dbReference>
<keyword evidence="3 7" id="KW-0862">Zinc</keyword>
<dbReference type="GO" id="GO:0005829">
    <property type="term" value="C:cytosol"/>
    <property type="evidence" value="ECO:0007669"/>
    <property type="project" value="TreeGrafter"/>
</dbReference>
<keyword evidence="6" id="KW-0804">Transcription</keyword>
<evidence type="ECO:0000256" key="7">
    <source>
        <dbReference type="PIRSR" id="PIRSR602481-1"/>
    </source>
</evidence>
<evidence type="ECO:0000256" key="6">
    <source>
        <dbReference type="ARBA" id="ARBA00023163"/>
    </source>
</evidence>
<dbReference type="AlphaFoldDB" id="A0A1W1XJ75"/>
<evidence type="ECO:0000256" key="4">
    <source>
        <dbReference type="ARBA" id="ARBA00023015"/>
    </source>
</evidence>
<dbReference type="GO" id="GO:1900376">
    <property type="term" value="P:regulation of secondary metabolite biosynthetic process"/>
    <property type="evidence" value="ECO:0007669"/>
    <property type="project" value="TreeGrafter"/>
</dbReference>
<keyword evidence="2" id="KW-0678">Repressor</keyword>
<dbReference type="InterPro" id="IPR036390">
    <property type="entry name" value="WH_DNA-bd_sf"/>
</dbReference>
<protein>
    <submittedName>
        <fullName evidence="8">Fur family transcriptional regulator, zinc uptake regulator</fullName>
    </submittedName>
</protein>
<dbReference type="PANTHER" id="PTHR33202">
    <property type="entry name" value="ZINC UPTAKE REGULATION PROTEIN"/>
    <property type="match status" value="1"/>
</dbReference>
<evidence type="ECO:0000313" key="9">
    <source>
        <dbReference type="Proteomes" id="UP000192761"/>
    </source>
</evidence>
<dbReference type="GO" id="GO:0008270">
    <property type="term" value="F:zinc ion binding"/>
    <property type="evidence" value="ECO:0007669"/>
    <property type="project" value="TreeGrafter"/>
</dbReference>
<dbReference type="Gene3D" id="1.10.10.10">
    <property type="entry name" value="Winged helix-like DNA-binding domain superfamily/Winged helix DNA-binding domain"/>
    <property type="match status" value="1"/>
</dbReference>
<dbReference type="OrthoDB" id="9801127at2"/>
<dbReference type="Gene3D" id="3.30.1490.190">
    <property type="match status" value="1"/>
</dbReference>
<reference evidence="8 9" key="1">
    <citation type="submission" date="2017-04" db="EMBL/GenBank/DDBJ databases">
        <authorList>
            <person name="Afonso C.L."/>
            <person name="Miller P.J."/>
            <person name="Scott M.A."/>
            <person name="Spackman E."/>
            <person name="Goraichik I."/>
            <person name="Dimitrov K.M."/>
            <person name="Suarez D.L."/>
            <person name="Swayne D.E."/>
        </authorList>
    </citation>
    <scope>NUCLEOTIDE SEQUENCE [LARGE SCALE GENOMIC DNA]</scope>
    <source>
        <strain evidence="8 9">DSM 23236</strain>
    </source>
</reference>
<name>A0A1W1XJ75_9NEIS</name>
<dbReference type="EMBL" id="FWXD01000008">
    <property type="protein sequence ID" value="SMC23877.1"/>
    <property type="molecule type" value="Genomic_DNA"/>
</dbReference>
<keyword evidence="5" id="KW-0238">DNA-binding</keyword>
<dbReference type="InterPro" id="IPR036388">
    <property type="entry name" value="WH-like_DNA-bd_sf"/>
</dbReference>
<feature type="binding site" evidence="7">
    <location>
        <position position="116"/>
    </location>
    <ligand>
        <name>Zn(2+)</name>
        <dbReference type="ChEBI" id="CHEBI:29105"/>
    </ligand>
</feature>
<dbReference type="RefSeq" id="WP_084090379.1">
    <property type="nucleotide sequence ID" value="NZ_FWXD01000008.1"/>
</dbReference>
<evidence type="ECO:0000256" key="5">
    <source>
        <dbReference type="ARBA" id="ARBA00023125"/>
    </source>
</evidence>
<dbReference type="Pfam" id="PF01475">
    <property type="entry name" value="FUR"/>
    <property type="match status" value="1"/>
</dbReference>
<dbReference type="PANTHER" id="PTHR33202:SF6">
    <property type="entry name" value="ZINC UPTAKE REGULATION PROTEIN"/>
    <property type="match status" value="1"/>
</dbReference>
<feature type="binding site" evidence="7">
    <location>
        <position position="113"/>
    </location>
    <ligand>
        <name>Zn(2+)</name>
        <dbReference type="ChEBI" id="CHEBI:29105"/>
    </ligand>
</feature>
<accession>A0A1W1XJ75</accession>